<gene>
    <name evidence="1" type="ORF">SAMN04487931_1521</name>
</gene>
<reference evidence="2" key="1">
    <citation type="submission" date="2016-10" db="EMBL/GenBank/DDBJ databases">
        <authorList>
            <person name="Varghese N."/>
            <person name="Submissions S."/>
        </authorList>
    </citation>
    <scope>NUCLEOTIDE SEQUENCE [LARGE SCALE GENOMIC DNA]</scope>
    <source>
        <strain evidence="2">DSM 3384</strain>
    </source>
</reference>
<sequence>MNRFLLGMIVLSLCGCSSHGVWRHYSPAMSDLIGTVATSRKDQIIVGNKIKLLNHRPIEIITYDGTSEDSTISSDDRTVALDLIYKQVILKLGATSVEKIKTTASNTKVDILNNWAWVPINQTFAYAGLRADSATIDFTSTQQLTAGTFKYDDIGTIEISAKGSNEYHAVISNPKVYYRIQLARVVQTFPGDKYSNGWRTRRDPNINPIILSEQKKETWPIQPHQWFWNRWFGDEMPWLSLVLEKGKLFIRSTRGIQSDLIPLDTFEKNSQWNERSAYLLDFPVGDFKRKFVVLDIEAKRNGDTVVIEHARIRYPEVRLQVID</sequence>
<dbReference type="Proteomes" id="UP000199608">
    <property type="component" value="Unassembled WGS sequence"/>
</dbReference>
<keyword evidence="2" id="KW-1185">Reference proteome</keyword>
<organism evidence="1 2">
    <name type="scientific">Desulfobacula phenolica</name>
    <dbReference type="NCBI Taxonomy" id="90732"/>
    <lineage>
        <taxon>Bacteria</taxon>
        <taxon>Pseudomonadati</taxon>
        <taxon>Thermodesulfobacteriota</taxon>
        <taxon>Desulfobacteria</taxon>
        <taxon>Desulfobacterales</taxon>
        <taxon>Desulfobacteraceae</taxon>
        <taxon>Desulfobacula</taxon>
    </lineage>
</organism>
<dbReference type="RefSeq" id="WP_092238861.1">
    <property type="nucleotide sequence ID" value="NZ_FNLL01000052.1"/>
</dbReference>
<protein>
    <submittedName>
        <fullName evidence="1">Uncharacterized protein</fullName>
    </submittedName>
</protein>
<accession>A0A1H2KID5</accession>
<evidence type="ECO:0000313" key="2">
    <source>
        <dbReference type="Proteomes" id="UP000199608"/>
    </source>
</evidence>
<dbReference type="EMBL" id="FNLL01000052">
    <property type="protein sequence ID" value="SDU68095.1"/>
    <property type="molecule type" value="Genomic_DNA"/>
</dbReference>
<proteinExistence type="predicted"/>
<evidence type="ECO:0000313" key="1">
    <source>
        <dbReference type="EMBL" id="SDU68095.1"/>
    </source>
</evidence>
<dbReference type="AlphaFoldDB" id="A0A1H2KID5"/>
<name>A0A1H2KID5_9BACT</name>
<dbReference type="PROSITE" id="PS51257">
    <property type="entry name" value="PROKAR_LIPOPROTEIN"/>
    <property type="match status" value="1"/>
</dbReference>